<dbReference type="PANTHER" id="PTHR39321">
    <property type="entry name" value="NICOTINATE-NUCLEOTIDE ADENYLYLTRANSFERASE-RELATED"/>
    <property type="match status" value="1"/>
</dbReference>
<dbReference type="InterPro" id="IPR004821">
    <property type="entry name" value="Cyt_trans-like"/>
</dbReference>
<dbReference type="STRING" id="1121322.SAMN02745136_00182"/>
<keyword evidence="6 10" id="KW-0547">Nucleotide-binding</keyword>
<dbReference type="CDD" id="cd02165">
    <property type="entry name" value="NMNAT"/>
    <property type="match status" value="1"/>
</dbReference>
<comment type="catalytic activity">
    <reaction evidence="9 10">
        <text>nicotinate beta-D-ribonucleotide + ATP + H(+) = deamido-NAD(+) + diphosphate</text>
        <dbReference type="Rhea" id="RHEA:22860"/>
        <dbReference type="ChEBI" id="CHEBI:15378"/>
        <dbReference type="ChEBI" id="CHEBI:30616"/>
        <dbReference type="ChEBI" id="CHEBI:33019"/>
        <dbReference type="ChEBI" id="CHEBI:57502"/>
        <dbReference type="ChEBI" id="CHEBI:58437"/>
        <dbReference type="EC" id="2.7.7.18"/>
    </reaction>
</comment>
<keyword evidence="3 10" id="KW-0662">Pyridine nucleotide biosynthesis</keyword>
<sequence>MMKIGIMGGTFNPIHMAHLILAQSALEQLGLDKVLFMPSKRPPHKCNEIITEDWHREKMVELAIKDNPYFELSRVELTREGTTYTADTLQELTIQNPDVTYYFIMGADSLFQMESWWEPQVIFRLAHIVAAVRGNETRQELRDQAELLSSKYGAFIHILNTPYLDIASHDLRNMAGKGCSIRYYVPDAVCDYIMEHHLFSGKGQK</sequence>
<dbReference type="GO" id="GO:0004515">
    <property type="term" value="F:nicotinate-nucleotide adenylyltransferase activity"/>
    <property type="evidence" value="ECO:0007669"/>
    <property type="project" value="UniProtKB-UniRule"/>
</dbReference>
<keyword evidence="13" id="KW-1185">Reference proteome</keyword>
<evidence type="ECO:0000256" key="6">
    <source>
        <dbReference type="ARBA" id="ARBA00022741"/>
    </source>
</evidence>
<evidence type="ECO:0000313" key="13">
    <source>
        <dbReference type="Proteomes" id="UP000184386"/>
    </source>
</evidence>
<dbReference type="Proteomes" id="UP000184386">
    <property type="component" value="Unassembled WGS sequence"/>
</dbReference>
<organism evidence="12 13">
    <name type="scientific">Anaerocolumna jejuensis DSM 15929</name>
    <dbReference type="NCBI Taxonomy" id="1121322"/>
    <lineage>
        <taxon>Bacteria</taxon>
        <taxon>Bacillati</taxon>
        <taxon>Bacillota</taxon>
        <taxon>Clostridia</taxon>
        <taxon>Lachnospirales</taxon>
        <taxon>Lachnospiraceae</taxon>
        <taxon>Anaerocolumna</taxon>
    </lineage>
</organism>
<evidence type="ECO:0000259" key="11">
    <source>
        <dbReference type="Pfam" id="PF01467"/>
    </source>
</evidence>
<dbReference type="NCBIfam" id="NF000840">
    <property type="entry name" value="PRK00071.1-3"/>
    <property type="match status" value="1"/>
</dbReference>
<evidence type="ECO:0000256" key="3">
    <source>
        <dbReference type="ARBA" id="ARBA00022642"/>
    </source>
</evidence>
<evidence type="ECO:0000256" key="2">
    <source>
        <dbReference type="ARBA" id="ARBA00005019"/>
    </source>
</evidence>
<dbReference type="GO" id="GO:0009435">
    <property type="term" value="P:NAD+ biosynthetic process"/>
    <property type="evidence" value="ECO:0007669"/>
    <property type="project" value="UniProtKB-UniRule"/>
</dbReference>
<evidence type="ECO:0000256" key="8">
    <source>
        <dbReference type="ARBA" id="ARBA00023027"/>
    </source>
</evidence>
<gene>
    <name evidence="10" type="primary">nadD</name>
    <name evidence="12" type="ORF">SAMN02745136_00182</name>
</gene>
<evidence type="ECO:0000256" key="5">
    <source>
        <dbReference type="ARBA" id="ARBA00022695"/>
    </source>
</evidence>
<dbReference type="SUPFAM" id="SSF52374">
    <property type="entry name" value="Nucleotidylyl transferase"/>
    <property type="match status" value="1"/>
</dbReference>
<evidence type="ECO:0000256" key="1">
    <source>
        <dbReference type="ARBA" id="ARBA00002324"/>
    </source>
</evidence>
<evidence type="ECO:0000256" key="9">
    <source>
        <dbReference type="ARBA" id="ARBA00048721"/>
    </source>
</evidence>
<dbReference type="EC" id="2.7.7.18" evidence="10"/>
<dbReference type="OrthoDB" id="5295945at2"/>
<keyword evidence="8 10" id="KW-0520">NAD</keyword>
<feature type="domain" description="Cytidyltransferase-like" evidence="11">
    <location>
        <begin position="6"/>
        <end position="173"/>
    </location>
</feature>
<dbReference type="HAMAP" id="MF_00244">
    <property type="entry name" value="NaMN_adenylyltr"/>
    <property type="match status" value="1"/>
</dbReference>
<dbReference type="Pfam" id="PF01467">
    <property type="entry name" value="CTP_transf_like"/>
    <property type="match status" value="1"/>
</dbReference>
<comment type="function">
    <text evidence="1 10">Catalyzes the reversible adenylation of nicotinate mononucleotide (NaMN) to nicotinic acid adenine dinucleotide (NaAD).</text>
</comment>
<evidence type="ECO:0000256" key="10">
    <source>
        <dbReference type="HAMAP-Rule" id="MF_00244"/>
    </source>
</evidence>
<protein>
    <recommendedName>
        <fullName evidence="10">Probable nicotinate-nucleotide adenylyltransferase</fullName>
        <ecNumber evidence="10">2.7.7.18</ecNumber>
    </recommendedName>
    <alternativeName>
        <fullName evidence="10">Deamido-NAD(+) diphosphorylase</fullName>
    </alternativeName>
    <alternativeName>
        <fullName evidence="10">Deamido-NAD(+) pyrophosphorylase</fullName>
    </alternativeName>
    <alternativeName>
        <fullName evidence="10">Nicotinate mononucleotide adenylyltransferase</fullName>
        <shortName evidence="10">NaMN adenylyltransferase</shortName>
    </alternativeName>
</protein>
<keyword evidence="7 10" id="KW-0067">ATP-binding</keyword>
<dbReference type="NCBIfam" id="TIGR00482">
    <property type="entry name" value="nicotinate (nicotinamide) nucleotide adenylyltransferase"/>
    <property type="match status" value="1"/>
</dbReference>
<accession>A0A1M6JRR1</accession>
<dbReference type="EMBL" id="FRAC01000006">
    <property type="protein sequence ID" value="SHJ49427.1"/>
    <property type="molecule type" value="Genomic_DNA"/>
</dbReference>
<proteinExistence type="inferred from homology"/>
<reference evidence="12 13" key="1">
    <citation type="submission" date="2016-11" db="EMBL/GenBank/DDBJ databases">
        <authorList>
            <person name="Jaros S."/>
            <person name="Januszkiewicz K."/>
            <person name="Wedrychowicz H."/>
        </authorList>
    </citation>
    <scope>NUCLEOTIDE SEQUENCE [LARGE SCALE GENOMIC DNA]</scope>
    <source>
        <strain evidence="12 13">DSM 15929</strain>
    </source>
</reference>
<dbReference type="Gene3D" id="3.40.50.620">
    <property type="entry name" value="HUPs"/>
    <property type="match status" value="1"/>
</dbReference>
<evidence type="ECO:0000256" key="4">
    <source>
        <dbReference type="ARBA" id="ARBA00022679"/>
    </source>
</evidence>
<dbReference type="GO" id="GO:0005524">
    <property type="term" value="F:ATP binding"/>
    <property type="evidence" value="ECO:0007669"/>
    <property type="project" value="UniProtKB-KW"/>
</dbReference>
<dbReference type="InterPro" id="IPR014729">
    <property type="entry name" value="Rossmann-like_a/b/a_fold"/>
</dbReference>
<evidence type="ECO:0000313" key="12">
    <source>
        <dbReference type="EMBL" id="SHJ49427.1"/>
    </source>
</evidence>
<keyword evidence="4 10" id="KW-0808">Transferase</keyword>
<dbReference type="UniPathway" id="UPA00253">
    <property type="reaction ID" value="UER00332"/>
</dbReference>
<dbReference type="InterPro" id="IPR005248">
    <property type="entry name" value="NadD/NMNAT"/>
</dbReference>
<dbReference type="PANTHER" id="PTHR39321:SF3">
    <property type="entry name" value="PHOSPHOPANTETHEINE ADENYLYLTRANSFERASE"/>
    <property type="match status" value="1"/>
</dbReference>
<name>A0A1M6JRR1_9FIRM</name>
<comment type="pathway">
    <text evidence="2 10">Cofactor biosynthesis; NAD(+) biosynthesis; deamido-NAD(+) from nicotinate D-ribonucleotide: step 1/1.</text>
</comment>
<dbReference type="RefSeq" id="WP_073271950.1">
    <property type="nucleotide sequence ID" value="NZ_FRAC01000006.1"/>
</dbReference>
<dbReference type="AlphaFoldDB" id="A0A1M6JRR1"/>
<keyword evidence="5 10" id="KW-0548">Nucleotidyltransferase</keyword>
<comment type="similarity">
    <text evidence="10">Belongs to the NadD family.</text>
</comment>
<evidence type="ECO:0000256" key="7">
    <source>
        <dbReference type="ARBA" id="ARBA00022840"/>
    </source>
</evidence>